<name>A0ACC1LA40_9FUNG</name>
<reference evidence="1" key="1">
    <citation type="submission" date="2022-07" db="EMBL/GenBank/DDBJ databases">
        <title>Phylogenomic reconstructions and comparative analyses of Kickxellomycotina fungi.</title>
        <authorList>
            <person name="Reynolds N.K."/>
            <person name="Stajich J.E."/>
            <person name="Barry K."/>
            <person name="Grigoriev I.V."/>
            <person name="Crous P."/>
            <person name="Smith M.E."/>
        </authorList>
    </citation>
    <scope>NUCLEOTIDE SEQUENCE</scope>
    <source>
        <strain evidence="1">BCRC 34780</strain>
    </source>
</reference>
<proteinExistence type="predicted"/>
<dbReference type="EMBL" id="JANBUN010000405">
    <property type="protein sequence ID" value="KAJ2804031.1"/>
    <property type="molecule type" value="Genomic_DNA"/>
</dbReference>
<feature type="non-terminal residue" evidence="1">
    <location>
        <position position="1"/>
    </location>
</feature>
<dbReference type="Proteomes" id="UP001140087">
    <property type="component" value="Unassembled WGS sequence"/>
</dbReference>
<sequence>DWAQLLGLAAPAALPFSESDMRMVACLVRDYARGAKDMFALLPRLLEEPEEPGTAGAENPFAVPHILTRLPPIETATNSNACDIDSAVRQWRRCVASLPFAESRKHIQALVSSCYLSNSKHYLEAVIVRFMEAEPAVGVELVVGSIADHMWKSQIVYARRASPFYAIRDMFAAVSPPRHGASAAADAGAPTDNRRVDDLAARLARSHKEPVFNAVVGGKVRPRSQAVDGSGSGQVLTTAEQESAVAAAVATPHAAAPHRASGGETEPTVRCPAACLRILLLLTDLCYGNSLRETPIHMWLTDCLSSAPASLQSEYFERAIGQPAPNFSHSLPLEPDWHKKVKGTVSLWANDRRMETRPLVRAACAGVMRHVLSDGARSWKDRWEEWRPILHDTLYVYFTRPNPSPAQIEIVRSMVAVPLAPATEAGRRTDLAAAFKDHPLQLLTDMLVPAKEHGRLAFADSRDWFLVHVVPQLLATMADSDAARDILGAVLSAPVALYQNVAWFDIATTLVQNVPLGNGCPVTMSAKKAKKNFISYLSPLARMLLAIAAHIDGDASTTRPGSAVADDTSATKMDIDNPDQADRLPDAASEDAHDDSDFDWPWLDERLVMYVNASRDGTSDLLADTLSALIDVYTYSSTRGLRRSIENVLSTCCLSDPILVQPVLERLFGQRPLDVFTLHTLRPRTLSSLAPLPSPSGDSDAQFRPGAEVYPLARRVLLLGLGDGDAQATDAVARVIVDCMWAIGEEPDVRRSLIALKPRLIPKEQRPSAADTSVSEDTVLQTTSGSLHIPAEATASAGAYALDRSVCLLGLLAARADNDPHIQRVAVALAHSPALLAVLMVAVGDSMRQFATLTTTRELLNTLWALADAGAAEIDGVSVSQVWMGVNLYTLAQRLNSQLPEEYTTWAQVQAMPAK</sequence>
<evidence type="ECO:0000313" key="1">
    <source>
        <dbReference type="EMBL" id="KAJ2804031.1"/>
    </source>
</evidence>
<gene>
    <name evidence="1" type="ORF">H4R21_001803</name>
</gene>
<evidence type="ECO:0000313" key="2">
    <source>
        <dbReference type="Proteomes" id="UP001140087"/>
    </source>
</evidence>
<comment type="caution">
    <text evidence="1">The sequence shown here is derived from an EMBL/GenBank/DDBJ whole genome shotgun (WGS) entry which is preliminary data.</text>
</comment>
<organism evidence="1 2">
    <name type="scientific">Coemansia helicoidea</name>
    <dbReference type="NCBI Taxonomy" id="1286919"/>
    <lineage>
        <taxon>Eukaryota</taxon>
        <taxon>Fungi</taxon>
        <taxon>Fungi incertae sedis</taxon>
        <taxon>Zoopagomycota</taxon>
        <taxon>Kickxellomycotina</taxon>
        <taxon>Kickxellomycetes</taxon>
        <taxon>Kickxellales</taxon>
        <taxon>Kickxellaceae</taxon>
        <taxon>Coemansia</taxon>
    </lineage>
</organism>
<accession>A0ACC1LA40</accession>
<keyword evidence="2" id="KW-1185">Reference proteome</keyword>
<protein>
    <submittedName>
        <fullName evidence="1">Uncharacterized protein</fullName>
    </submittedName>
</protein>